<reference evidence="1 2" key="1">
    <citation type="journal article" date="2013" name="Pathog. Dis.">
        <title>Genome sequences of 65 Helicobacter pylori strains isolated from asymptomatic individuals and patients with gastric cancer, peptic ulcer disease, or gastritis.</title>
        <authorList>
            <person name="Blanchard T.G."/>
            <person name="Czinn S.J."/>
            <person name="Correa P."/>
            <person name="Nakazawa T."/>
            <person name="Keelan M."/>
            <person name="Morningstar L."/>
            <person name="Santana-Cruz I."/>
            <person name="Maroo A."/>
            <person name="McCracken C."/>
            <person name="Shefchek K."/>
            <person name="Daugherty S."/>
            <person name="Song Y."/>
            <person name="Fraser C.M."/>
            <person name="Fricke W.F."/>
        </authorList>
    </citation>
    <scope>NUCLEOTIDE SEQUENCE [LARGE SCALE GENOMIC DNA]</scope>
    <source>
        <strain evidence="1 2">Hp H-24</strain>
    </source>
</reference>
<proteinExistence type="predicted"/>
<dbReference type="AlphaFoldDB" id="J0AQ75"/>
<dbReference type="PATRIC" id="fig|992039.3.peg.404"/>
<accession>J0AQ75</accession>
<name>J0AQ75_HELPX</name>
<comment type="caution">
    <text evidence="1">The sequence shown here is derived from an EMBL/GenBank/DDBJ whole genome shotgun (WGS) entry which is preliminary data.</text>
</comment>
<gene>
    <name evidence="1" type="ORF">HPHPH24_0417</name>
</gene>
<evidence type="ECO:0000313" key="2">
    <source>
        <dbReference type="Proteomes" id="UP000004761"/>
    </source>
</evidence>
<organism evidence="1 2">
    <name type="scientific">Helicobacter pylori Hp H-24</name>
    <dbReference type="NCBI Taxonomy" id="992039"/>
    <lineage>
        <taxon>Bacteria</taxon>
        <taxon>Pseudomonadati</taxon>
        <taxon>Campylobacterota</taxon>
        <taxon>Epsilonproteobacteria</taxon>
        <taxon>Campylobacterales</taxon>
        <taxon>Helicobacteraceae</taxon>
        <taxon>Helicobacter</taxon>
    </lineage>
</organism>
<evidence type="ECO:0000313" key="1">
    <source>
        <dbReference type="EMBL" id="EJB51873.1"/>
    </source>
</evidence>
<sequence length="58" mass="6791">MLQPCYKSGDTQNNQSLLQFLPILRPLVNFLRGFYQATLKGWWLNQLFKTNSFNTASH</sequence>
<protein>
    <submittedName>
        <fullName evidence="1">Uncharacterized protein</fullName>
    </submittedName>
</protein>
<dbReference type="EMBL" id="AKOG01000002">
    <property type="protein sequence ID" value="EJB51873.1"/>
    <property type="molecule type" value="Genomic_DNA"/>
</dbReference>
<dbReference type="Proteomes" id="UP000004761">
    <property type="component" value="Unassembled WGS sequence"/>
</dbReference>